<dbReference type="GO" id="GO:0003700">
    <property type="term" value="F:DNA-binding transcription factor activity"/>
    <property type="evidence" value="ECO:0007669"/>
    <property type="project" value="InterPro"/>
</dbReference>
<protein>
    <submittedName>
        <fullName evidence="5">Helix-turn-helix transcriptional regulator</fullName>
    </submittedName>
</protein>
<keyword evidence="1" id="KW-0805">Transcription regulation</keyword>
<evidence type="ECO:0000313" key="5">
    <source>
        <dbReference type="EMBL" id="MCB8882996.1"/>
    </source>
</evidence>
<feature type="domain" description="HTH araC/xylS-type" evidence="4">
    <location>
        <begin position="198"/>
        <end position="296"/>
    </location>
</feature>
<dbReference type="PROSITE" id="PS01124">
    <property type="entry name" value="HTH_ARAC_FAMILY_2"/>
    <property type="match status" value="1"/>
</dbReference>
<dbReference type="InterPro" id="IPR050204">
    <property type="entry name" value="AraC_XylS_family_regulators"/>
</dbReference>
<organism evidence="5 6">
    <name type="scientific">Acidisoma cellulosilyticum</name>
    <dbReference type="NCBI Taxonomy" id="2802395"/>
    <lineage>
        <taxon>Bacteria</taxon>
        <taxon>Pseudomonadati</taxon>
        <taxon>Pseudomonadota</taxon>
        <taxon>Alphaproteobacteria</taxon>
        <taxon>Acetobacterales</taxon>
        <taxon>Acidocellaceae</taxon>
        <taxon>Acidisoma</taxon>
    </lineage>
</organism>
<dbReference type="EMBL" id="JAESVA010000010">
    <property type="protein sequence ID" value="MCB8882996.1"/>
    <property type="molecule type" value="Genomic_DNA"/>
</dbReference>
<evidence type="ECO:0000256" key="1">
    <source>
        <dbReference type="ARBA" id="ARBA00023015"/>
    </source>
</evidence>
<evidence type="ECO:0000313" key="6">
    <source>
        <dbReference type="Proteomes" id="UP000721844"/>
    </source>
</evidence>
<dbReference type="InterPro" id="IPR018060">
    <property type="entry name" value="HTH_AraC"/>
</dbReference>
<dbReference type="SUPFAM" id="SSF46689">
    <property type="entry name" value="Homeodomain-like"/>
    <property type="match status" value="2"/>
</dbReference>
<dbReference type="SMART" id="SM00342">
    <property type="entry name" value="HTH_ARAC"/>
    <property type="match status" value="1"/>
</dbReference>
<dbReference type="Proteomes" id="UP000721844">
    <property type="component" value="Unassembled WGS sequence"/>
</dbReference>
<keyword evidence="3" id="KW-0804">Transcription</keyword>
<reference evidence="5 6" key="1">
    <citation type="journal article" date="2021" name="Microorganisms">
        <title>Acidisoma silvae sp. nov. and Acidisomacellulosilytica sp. nov., Two Acidophilic Bacteria Isolated from Decaying Wood, Hydrolyzing Cellulose and Producing Poly-3-hydroxybutyrate.</title>
        <authorList>
            <person name="Mieszkin S."/>
            <person name="Pouder E."/>
            <person name="Uroz S."/>
            <person name="Simon-Colin C."/>
            <person name="Alain K."/>
        </authorList>
    </citation>
    <scope>NUCLEOTIDE SEQUENCE [LARGE SCALE GENOMIC DNA]</scope>
    <source>
        <strain evidence="5 6">HW T5.17</strain>
    </source>
</reference>
<dbReference type="PANTHER" id="PTHR46796">
    <property type="entry name" value="HTH-TYPE TRANSCRIPTIONAL ACTIVATOR RHAS-RELATED"/>
    <property type="match status" value="1"/>
</dbReference>
<dbReference type="PANTHER" id="PTHR46796:SF6">
    <property type="entry name" value="ARAC SUBFAMILY"/>
    <property type="match status" value="1"/>
</dbReference>
<sequence length="297" mass="32391">MSVATEIPTHGIVSQTGNRIRASSASLGWRSVSASYQKEVPFDGAFPAVDDHLLVLHLGGPARVTGAVGGRGVERLIPPGHIFLWPGGESFRIGLRSALDTVHIYLRRKVLEEVGAELGHVGGYDGVELVPCLGEADPFLESLALEVRNSLLNPDPATHLYIEHIAHVMAGRLIRGHSTRAMPTGLPVQGKLSTLQLDRVNDYIDAHLDERIELDALAAAGGLSATWFVRRFKTSTGLPPHQYVLRRRIAQAKRLLVETDQSIASIAFDCGFTHQEHLTRTFRRFTGTTPAAHRKSA</sequence>
<dbReference type="GO" id="GO:0043565">
    <property type="term" value="F:sequence-specific DNA binding"/>
    <property type="evidence" value="ECO:0007669"/>
    <property type="project" value="InterPro"/>
</dbReference>
<dbReference type="AlphaFoldDB" id="A0A963Z5P3"/>
<dbReference type="Pfam" id="PF12833">
    <property type="entry name" value="HTH_18"/>
    <property type="match status" value="1"/>
</dbReference>
<dbReference type="InterPro" id="IPR018062">
    <property type="entry name" value="HTH_AraC-typ_CS"/>
</dbReference>
<evidence type="ECO:0000256" key="2">
    <source>
        <dbReference type="ARBA" id="ARBA00023125"/>
    </source>
</evidence>
<proteinExistence type="predicted"/>
<dbReference type="Gene3D" id="1.10.10.60">
    <property type="entry name" value="Homeodomain-like"/>
    <property type="match status" value="1"/>
</dbReference>
<accession>A0A963Z5P3</accession>
<evidence type="ECO:0000259" key="4">
    <source>
        <dbReference type="PROSITE" id="PS01124"/>
    </source>
</evidence>
<dbReference type="InterPro" id="IPR009057">
    <property type="entry name" value="Homeodomain-like_sf"/>
</dbReference>
<keyword evidence="2" id="KW-0238">DNA-binding</keyword>
<dbReference type="PROSITE" id="PS00041">
    <property type="entry name" value="HTH_ARAC_FAMILY_1"/>
    <property type="match status" value="1"/>
</dbReference>
<evidence type="ECO:0000256" key="3">
    <source>
        <dbReference type="ARBA" id="ARBA00023163"/>
    </source>
</evidence>
<keyword evidence="6" id="KW-1185">Reference proteome</keyword>
<name>A0A963Z5P3_9PROT</name>
<gene>
    <name evidence="5" type="ORF">ACELLULO517_22300</name>
</gene>
<dbReference type="RefSeq" id="WP_227309653.1">
    <property type="nucleotide sequence ID" value="NZ_JAESVA010000010.1"/>
</dbReference>
<comment type="caution">
    <text evidence="5">The sequence shown here is derived from an EMBL/GenBank/DDBJ whole genome shotgun (WGS) entry which is preliminary data.</text>
</comment>